<evidence type="ECO:0000313" key="2">
    <source>
        <dbReference type="Proteomes" id="UP000054928"/>
    </source>
</evidence>
<dbReference type="AlphaFoldDB" id="A0A0P1B4P8"/>
<sequence length="59" mass="7186">MSFFVEMFKTRIFRARLRNFWQQVLPRFSAKLLCDRNDTLDTCFLVMMTTSLDYSSEMF</sequence>
<dbReference type="EMBL" id="CCYD01002939">
    <property type="protein sequence ID" value="CEG48582.1"/>
    <property type="molecule type" value="Genomic_DNA"/>
</dbReference>
<reference evidence="2" key="1">
    <citation type="submission" date="2014-09" db="EMBL/GenBank/DDBJ databases">
        <authorList>
            <person name="Sharma Rahul"/>
            <person name="Thines Marco"/>
        </authorList>
    </citation>
    <scope>NUCLEOTIDE SEQUENCE [LARGE SCALE GENOMIC DNA]</scope>
</reference>
<accession>A0A0P1B4P8</accession>
<dbReference type="Proteomes" id="UP000054928">
    <property type="component" value="Unassembled WGS sequence"/>
</dbReference>
<evidence type="ECO:0000313" key="1">
    <source>
        <dbReference type="EMBL" id="CEG48582.1"/>
    </source>
</evidence>
<proteinExistence type="predicted"/>
<name>A0A0P1B4P8_PLAHL</name>
<dbReference type="RefSeq" id="XP_024584951.1">
    <property type="nucleotide sequence ID" value="XM_024719676.1"/>
</dbReference>
<organism evidence="1 2">
    <name type="scientific">Plasmopara halstedii</name>
    <name type="common">Downy mildew of sunflower</name>
    <dbReference type="NCBI Taxonomy" id="4781"/>
    <lineage>
        <taxon>Eukaryota</taxon>
        <taxon>Sar</taxon>
        <taxon>Stramenopiles</taxon>
        <taxon>Oomycota</taxon>
        <taxon>Peronosporomycetes</taxon>
        <taxon>Peronosporales</taxon>
        <taxon>Peronosporaceae</taxon>
        <taxon>Plasmopara</taxon>
    </lineage>
</organism>
<dbReference type="GeneID" id="36401453"/>
<protein>
    <submittedName>
        <fullName evidence="1">Uncharacterized protein</fullName>
    </submittedName>
</protein>
<keyword evidence="2" id="KW-1185">Reference proteome</keyword>